<feature type="transmembrane region" description="Helical" evidence="11">
    <location>
        <begin position="9"/>
        <end position="30"/>
    </location>
</feature>
<comment type="function">
    <text evidence="9">Part of the ABC transporter complex GsiABCD involved in glutathione import. Probably responsible for the translocation of the substrate across the membrane.</text>
</comment>
<dbReference type="RefSeq" id="WP_016474650.1">
    <property type="nucleotide sequence ID" value="NZ_KE150480.1"/>
</dbReference>
<proteinExistence type="inferred from homology"/>
<organism evidence="13 14">
    <name type="scientific">Sutterella wadsworthensis HGA0223</name>
    <dbReference type="NCBI Taxonomy" id="1203554"/>
    <lineage>
        <taxon>Bacteria</taxon>
        <taxon>Pseudomonadati</taxon>
        <taxon>Pseudomonadota</taxon>
        <taxon>Betaproteobacteria</taxon>
        <taxon>Burkholderiales</taxon>
        <taxon>Sutterellaceae</taxon>
        <taxon>Sutterella</taxon>
    </lineage>
</organism>
<evidence type="ECO:0000256" key="3">
    <source>
        <dbReference type="ARBA" id="ARBA00022448"/>
    </source>
</evidence>
<dbReference type="HOGENOM" id="CLU_036879_0_1_4"/>
<dbReference type="PATRIC" id="fig|1203554.3.peg.1503"/>
<dbReference type="CDD" id="cd06261">
    <property type="entry name" value="TM_PBP2"/>
    <property type="match status" value="1"/>
</dbReference>
<dbReference type="Proteomes" id="UP000014400">
    <property type="component" value="Unassembled WGS sequence"/>
</dbReference>
<feature type="transmembrane region" description="Helical" evidence="11">
    <location>
        <begin position="172"/>
        <end position="191"/>
    </location>
</feature>
<evidence type="ECO:0000256" key="11">
    <source>
        <dbReference type="RuleBase" id="RU363032"/>
    </source>
</evidence>
<feature type="transmembrane region" description="Helical" evidence="11">
    <location>
        <begin position="99"/>
        <end position="123"/>
    </location>
</feature>
<keyword evidence="7 11" id="KW-1133">Transmembrane helix</keyword>
<sequence>MLRYFIKRLLGMIPTLIIVAVCVFFFIHLLPGDPARLAAGPEADEATVEMIRHSLGLDRSIPEQFVNFVVGACQGDFGTSIRSQRPVIQEIGERFGPTLWLTLTSMVWSVIFGLVIGVISAVYRNKWPDRIGMTLAVSGISFPAFALGILLMEVFSVELGWLPTVGASSWKHYILPSITLGAAVAAVMARFTRASFVEVLHDDYIRTARAKGVTETKIVAKHALRNALIPVVTMMGLQFGFLLGGSIVVEKVFNWPGMGRLLVDAVDMRDYPVIQASVLLFSLEFIVINLVVDVLYGWINPSIRYK</sequence>
<evidence type="ECO:0000256" key="8">
    <source>
        <dbReference type="ARBA" id="ARBA00023136"/>
    </source>
</evidence>
<comment type="subcellular location">
    <subcellularLocation>
        <location evidence="1">Cell inner membrane</location>
        <topology evidence="1">Multi-pass membrane protein</topology>
    </subcellularLocation>
    <subcellularLocation>
        <location evidence="11">Cell membrane</location>
        <topology evidence="11">Multi-pass membrane protein</topology>
    </subcellularLocation>
</comment>
<dbReference type="Gene3D" id="1.10.3720.10">
    <property type="entry name" value="MetI-like"/>
    <property type="match status" value="1"/>
</dbReference>
<dbReference type="InterPro" id="IPR035906">
    <property type="entry name" value="MetI-like_sf"/>
</dbReference>
<dbReference type="GO" id="GO:0055085">
    <property type="term" value="P:transmembrane transport"/>
    <property type="evidence" value="ECO:0007669"/>
    <property type="project" value="InterPro"/>
</dbReference>
<keyword evidence="3 11" id="KW-0813">Transport</keyword>
<evidence type="ECO:0000256" key="9">
    <source>
        <dbReference type="ARBA" id="ARBA00037215"/>
    </source>
</evidence>
<dbReference type="PROSITE" id="PS50928">
    <property type="entry name" value="ABC_TM1"/>
    <property type="match status" value="1"/>
</dbReference>
<feature type="transmembrane region" description="Helical" evidence="11">
    <location>
        <begin position="135"/>
        <end position="152"/>
    </location>
</feature>
<feature type="domain" description="ABC transmembrane type-1" evidence="12">
    <location>
        <begin position="95"/>
        <end position="292"/>
    </location>
</feature>
<reference evidence="13 14" key="1">
    <citation type="submission" date="2013-04" db="EMBL/GenBank/DDBJ databases">
        <title>The Genome Sequence of Sutterella wadsworthensis HGA0223.</title>
        <authorList>
            <consortium name="The Broad Institute Genomics Platform"/>
            <person name="Earl A."/>
            <person name="Ward D."/>
            <person name="Feldgarden M."/>
            <person name="Gevers D."/>
            <person name="Schmidt T.M."/>
            <person name="Dover J."/>
            <person name="Dai D."/>
            <person name="Walker B."/>
            <person name="Young S."/>
            <person name="Zeng Q."/>
            <person name="Gargeya S."/>
            <person name="Fitzgerald M."/>
            <person name="Haas B."/>
            <person name="Abouelleil A."/>
            <person name="Allen A.W."/>
            <person name="Alvarado L."/>
            <person name="Arachchi H.M."/>
            <person name="Berlin A.M."/>
            <person name="Chapman S.B."/>
            <person name="Gainer-Dewar J."/>
            <person name="Goldberg J."/>
            <person name="Griggs A."/>
            <person name="Gujja S."/>
            <person name="Hansen M."/>
            <person name="Howarth C."/>
            <person name="Imamovic A."/>
            <person name="Ireland A."/>
            <person name="Larimer J."/>
            <person name="McCowan C."/>
            <person name="Murphy C."/>
            <person name="Pearson M."/>
            <person name="Poon T.W."/>
            <person name="Priest M."/>
            <person name="Roberts A."/>
            <person name="Saif S."/>
            <person name="Shea T."/>
            <person name="Sisk P."/>
            <person name="Sykes S."/>
            <person name="Wortman J."/>
            <person name="Nusbaum C."/>
            <person name="Birren B."/>
        </authorList>
    </citation>
    <scope>NUCLEOTIDE SEQUENCE [LARGE SCALE GENOMIC DNA]</scope>
    <source>
        <strain evidence="13 14">HGA0223</strain>
    </source>
</reference>
<keyword evidence="6 11" id="KW-0812">Transmembrane</keyword>
<dbReference type="FunFam" id="1.10.3720.10:FF:000024">
    <property type="entry name" value="Glutathione ABC transporter permease GsiC"/>
    <property type="match status" value="1"/>
</dbReference>
<dbReference type="InterPro" id="IPR000515">
    <property type="entry name" value="MetI-like"/>
</dbReference>
<accession>S3BXD4</accession>
<dbReference type="InterPro" id="IPR045621">
    <property type="entry name" value="BPD_transp_1_N"/>
</dbReference>
<dbReference type="SUPFAM" id="SSF161098">
    <property type="entry name" value="MetI-like"/>
    <property type="match status" value="1"/>
</dbReference>
<comment type="similarity">
    <text evidence="2 11">Belongs to the binding-protein-dependent transport system permease family.</text>
</comment>
<keyword evidence="5" id="KW-0997">Cell inner membrane</keyword>
<dbReference type="Pfam" id="PF00528">
    <property type="entry name" value="BPD_transp_1"/>
    <property type="match status" value="1"/>
</dbReference>
<dbReference type="GO" id="GO:0005886">
    <property type="term" value="C:plasma membrane"/>
    <property type="evidence" value="ECO:0007669"/>
    <property type="project" value="UniProtKB-SubCell"/>
</dbReference>
<name>S3BXD4_9BURK</name>
<keyword evidence="8 11" id="KW-0472">Membrane</keyword>
<feature type="transmembrane region" description="Helical" evidence="11">
    <location>
        <begin position="273"/>
        <end position="299"/>
    </location>
</feature>
<evidence type="ECO:0000313" key="13">
    <source>
        <dbReference type="EMBL" id="EPD98697.1"/>
    </source>
</evidence>
<evidence type="ECO:0000256" key="10">
    <source>
        <dbReference type="ARBA" id="ARBA00041107"/>
    </source>
</evidence>
<dbReference type="EMBL" id="ATCF01000021">
    <property type="protein sequence ID" value="EPD98697.1"/>
    <property type="molecule type" value="Genomic_DNA"/>
</dbReference>
<keyword evidence="4" id="KW-1003">Cell membrane</keyword>
<dbReference type="Pfam" id="PF19300">
    <property type="entry name" value="BPD_transp_1_N"/>
    <property type="match status" value="1"/>
</dbReference>
<dbReference type="STRING" id="1203554.HMPREF1476_01439"/>
<feature type="transmembrane region" description="Helical" evidence="11">
    <location>
        <begin position="227"/>
        <end position="253"/>
    </location>
</feature>
<evidence type="ECO:0000313" key="14">
    <source>
        <dbReference type="Proteomes" id="UP000014400"/>
    </source>
</evidence>
<evidence type="ECO:0000259" key="12">
    <source>
        <dbReference type="PROSITE" id="PS50928"/>
    </source>
</evidence>
<gene>
    <name evidence="13" type="ORF">HMPREF1476_01439</name>
</gene>
<dbReference type="PANTHER" id="PTHR43163:SF5">
    <property type="entry name" value="GLUTATHIONE TRANSPORT SYSTEM PERMEASE PROTEIN GSIC"/>
    <property type="match status" value="1"/>
</dbReference>
<dbReference type="PANTHER" id="PTHR43163">
    <property type="entry name" value="DIPEPTIDE TRANSPORT SYSTEM PERMEASE PROTEIN DPPB-RELATED"/>
    <property type="match status" value="1"/>
</dbReference>
<evidence type="ECO:0000256" key="2">
    <source>
        <dbReference type="ARBA" id="ARBA00009306"/>
    </source>
</evidence>
<evidence type="ECO:0000256" key="4">
    <source>
        <dbReference type="ARBA" id="ARBA00022475"/>
    </source>
</evidence>
<evidence type="ECO:0000256" key="6">
    <source>
        <dbReference type="ARBA" id="ARBA00022692"/>
    </source>
</evidence>
<dbReference type="AlphaFoldDB" id="S3BXD4"/>
<dbReference type="eggNOG" id="COG0601">
    <property type="taxonomic scope" value="Bacteria"/>
</dbReference>
<evidence type="ECO:0000256" key="5">
    <source>
        <dbReference type="ARBA" id="ARBA00022519"/>
    </source>
</evidence>
<dbReference type="NCBIfam" id="NF011661">
    <property type="entry name" value="PRK15081.1"/>
    <property type="match status" value="1"/>
</dbReference>
<comment type="caution">
    <text evidence="13">The sequence shown here is derived from an EMBL/GenBank/DDBJ whole genome shotgun (WGS) entry which is preliminary data.</text>
</comment>
<evidence type="ECO:0000256" key="1">
    <source>
        <dbReference type="ARBA" id="ARBA00004429"/>
    </source>
</evidence>
<keyword evidence="14" id="KW-1185">Reference proteome</keyword>
<protein>
    <recommendedName>
        <fullName evidence="10">Glutathione transport system permease protein GsiC</fullName>
    </recommendedName>
</protein>
<evidence type="ECO:0000256" key="7">
    <source>
        <dbReference type="ARBA" id="ARBA00022989"/>
    </source>
</evidence>